<name>A0A815U3H1_9BILA</name>
<reference evidence="2" key="1">
    <citation type="submission" date="2021-02" db="EMBL/GenBank/DDBJ databases">
        <authorList>
            <person name="Nowell W R."/>
        </authorList>
    </citation>
    <scope>NUCLEOTIDE SEQUENCE</scope>
</reference>
<accession>A0A815U3H1</accession>
<dbReference type="EMBL" id="CAJNOV010013175">
    <property type="protein sequence ID" value="CAF1513206.1"/>
    <property type="molecule type" value="Genomic_DNA"/>
</dbReference>
<organism evidence="2 3">
    <name type="scientific">Rotaria magnacalcarata</name>
    <dbReference type="NCBI Taxonomy" id="392030"/>
    <lineage>
        <taxon>Eukaryota</taxon>
        <taxon>Metazoa</taxon>
        <taxon>Spiralia</taxon>
        <taxon>Gnathifera</taxon>
        <taxon>Rotifera</taxon>
        <taxon>Eurotatoria</taxon>
        <taxon>Bdelloidea</taxon>
        <taxon>Philodinida</taxon>
        <taxon>Philodinidae</taxon>
        <taxon>Rotaria</taxon>
    </lineage>
</organism>
<dbReference type="AlphaFoldDB" id="A0A815U3H1"/>
<proteinExistence type="predicted"/>
<dbReference type="Proteomes" id="UP000663855">
    <property type="component" value="Unassembled WGS sequence"/>
</dbReference>
<gene>
    <name evidence="2" type="ORF">CJN711_LOCUS27951</name>
</gene>
<protein>
    <submittedName>
        <fullName evidence="2">Uncharacterized protein</fullName>
    </submittedName>
</protein>
<dbReference type="PROSITE" id="PS51996">
    <property type="entry name" value="TR_MART"/>
    <property type="match status" value="1"/>
</dbReference>
<evidence type="ECO:0000313" key="3">
    <source>
        <dbReference type="Proteomes" id="UP000663855"/>
    </source>
</evidence>
<evidence type="ECO:0000313" key="2">
    <source>
        <dbReference type="EMBL" id="CAF1513206.1"/>
    </source>
</evidence>
<comment type="caution">
    <text evidence="2">The sequence shown here is derived from an EMBL/GenBank/DDBJ whole genome shotgun (WGS) entry which is preliminary data.</text>
</comment>
<dbReference type="Gene3D" id="3.90.176.10">
    <property type="entry name" value="Toxin ADP-ribosyltransferase, Chain A, domain 1"/>
    <property type="match status" value="1"/>
</dbReference>
<sequence>MAQAINKGNQSSQRKPPASLSRTMSIPATSENFLLRLDNRQISTVENSILIWLDTYLDIVSEEFNYFIARFQELVHLILPFFDVNRCIDFILETKNEKIFLVVSGSLGETLVPIIHDYEQIDSIYIYCENKNKHEKWANEIKKIKGVFQALEPMFDVFRRDIRQCEDDLVPFHILSSNYHRNWKNNPADQLFIYTQLLKDILIEMDYKSNTKKEFTDFCRCQYLNNSYQLNLITEFRTDSKPSSSIYWYTRECFLYLMLSKALRIQDINMMIQMGFFIRDIHREIIQSHSKLGKQNSTTVYRGQGITEKNFHQILENNNGFLSFNNFLIATTDRDLSIMYASFARDNHELTGVLFVIEIDQSKSLFTPLDKISYYPESEQQILFSIQNVFRIRSIDQIENGLWQIQLKLTTHDNELVRHFRELVQQEIPNKNENEWLNTVKMNIQQLNKARGLWA</sequence>
<evidence type="ECO:0000256" key="1">
    <source>
        <dbReference type="SAM" id="MobiDB-lite"/>
    </source>
</evidence>
<dbReference type="SUPFAM" id="SSF56399">
    <property type="entry name" value="ADP-ribosylation"/>
    <property type="match status" value="1"/>
</dbReference>
<feature type="region of interest" description="Disordered" evidence="1">
    <location>
        <begin position="1"/>
        <end position="22"/>
    </location>
</feature>